<dbReference type="InterPro" id="IPR051010">
    <property type="entry name" value="BCAA_transport"/>
</dbReference>
<dbReference type="SUPFAM" id="SSF53822">
    <property type="entry name" value="Periplasmic binding protein-like I"/>
    <property type="match status" value="1"/>
</dbReference>
<evidence type="ECO:0000256" key="1">
    <source>
        <dbReference type="ARBA" id="ARBA00004141"/>
    </source>
</evidence>
<dbReference type="Gene3D" id="3.40.50.2300">
    <property type="match status" value="2"/>
</dbReference>
<evidence type="ECO:0000256" key="5">
    <source>
        <dbReference type="ARBA" id="ARBA00023170"/>
    </source>
</evidence>
<dbReference type="InterPro" id="IPR028082">
    <property type="entry name" value="Peripla_BP_I"/>
</dbReference>
<keyword evidence="4" id="KW-0472">Membrane</keyword>
<reference evidence="9" key="1">
    <citation type="submission" date="2020-06" db="EMBL/GenBank/DDBJ databases">
        <authorList>
            <consortium name="Plant Systems Biology data submission"/>
        </authorList>
    </citation>
    <scope>NUCLEOTIDE SEQUENCE</scope>
    <source>
        <strain evidence="9">D6</strain>
    </source>
</reference>
<dbReference type="InterPro" id="IPR001828">
    <property type="entry name" value="ANF_lig-bd_rcpt"/>
</dbReference>
<feature type="region of interest" description="Disordered" evidence="7">
    <location>
        <begin position="129"/>
        <end position="175"/>
    </location>
</feature>
<evidence type="ECO:0000256" key="2">
    <source>
        <dbReference type="ARBA" id="ARBA00022692"/>
    </source>
</evidence>
<evidence type="ECO:0000256" key="3">
    <source>
        <dbReference type="ARBA" id="ARBA00022989"/>
    </source>
</evidence>
<keyword evidence="2" id="KW-0812">Transmembrane</keyword>
<dbReference type="GO" id="GO:0004930">
    <property type="term" value="F:G protein-coupled receptor activity"/>
    <property type="evidence" value="ECO:0007669"/>
    <property type="project" value="InterPro"/>
</dbReference>
<dbReference type="PANTHER" id="PTHR30483">
    <property type="entry name" value="LEUCINE-SPECIFIC-BINDING PROTEIN"/>
    <property type="match status" value="1"/>
</dbReference>
<feature type="non-terminal residue" evidence="9">
    <location>
        <position position="433"/>
    </location>
</feature>
<feature type="domain" description="Receptor ligand binding region" evidence="8">
    <location>
        <begin position="208"/>
        <end position="362"/>
    </location>
</feature>
<evidence type="ECO:0000313" key="10">
    <source>
        <dbReference type="Proteomes" id="UP001153069"/>
    </source>
</evidence>
<dbReference type="Pfam" id="PF01094">
    <property type="entry name" value="ANF_receptor"/>
    <property type="match status" value="1"/>
</dbReference>
<sequence length="433" mass="47990">MSDTMVASRIRSTDSGGREGHLMSLLPLSRRNSETGERALQEFRVYVELSAFLAFQHIQHRTGSVLPELPQLLESCDFSWTYRHHDTQFSPLQAATEVMSYDDSIWHDVNDYWSLPVVQEVVTVATGDSTEQDNNHHHNNNDYWSLPHAQQQQQQQPTAAETPRTSVPREAATVPPRTAVPLRTKMPWATAPPRGNTRLLSEQQPQQQKPFAILGAARSVTSQAVGILGSAFELPQISSSSTASSLDALPFFARTVPTNEGDAHATIVYLKQQLHVSNIGVLHSEDSWGRRYEQDLQYYGKQYGVDVKSVAYTVDSLDSSMEQLQETNLRYFVGIINSGAWKPVVKAAYAAGLMGNPRNQWFIGDLVALAADGFALDRETEQDIALALHGTGVVFLQVTPHTAFDQALAAVADNVTLQQEFIAAHDYSDLLTN</sequence>
<keyword evidence="10" id="KW-1185">Reference proteome</keyword>
<name>A0A9N8EY18_9STRA</name>
<comment type="subcellular location">
    <subcellularLocation>
        <location evidence="1">Membrane</location>
        <topology evidence="1">Multi-pass membrane protein</topology>
    </subcellularLocation>
</comment>
<evidence type="ECO:0000256" key="4">
    <source>
        <dbReference type="ARBA" id="ARBA00023136"/>
    </source>
</evidence>
<organism evidence="9 10">
    <name type="scientific">Seminavis robusta</name>
    <dbReference type="NCBI Taxonomy" id="568900"/>
    <lineage>
        <taxon>Eukaryota</taxon>
        <taxon>Sar</taxon>
        <taxon>Stramenopiles</taxon>
        <taxon>Ochrophyta</taxon>
        <taxon>Bacillariophyta</taxon>
        <taxon>Bacillariophyceae</taxon>
        <taxon>Bacillariophycidae</taxon>
        <taxon>Naviculales</taxon>
        <taxon>Naviculaceae</taxon>
        <taxon>Seminavis</taxon>
    </lineage>
</organism>
<accession>A0A9N8EY18</accession>
<dbReference type="PANTHER" id="PTHR30483:SF6">
    <property type="entry name" value="PERIPLASMIC BINDING PROTEIN OF ABC TRANSPORTER FOR NATURAL AMINO ACIDS"/>
    <property type="match status" value="1"/>
</dbReference>
<evidence type="ECO:0000256" key="6">
    <source>
        <dbReference type="ARBA" id="ARBA00023180"/>
    </source>
</evidence>
<proteinExistence type="predicted"/>
<protein>
    <recommendedName>
        <fullName evidence="8">Receptor ligand binding region domain-containing protein</fullName>
    </recommendedName>
</protein>
<dbReference type="EMBL" id="CAICTM010002032">
    <property type="protein sequence ID" value="CAB9527641.1"/>
    <property type="molecule type" value="Genomic_DNA"/>
</dbReference>
<keyword evidence="6" id="KW-0325">Glycoprotein</keyword>
<gene>
    <name evidence="9" type="ORF">SEMRO_2034_G312020.1</name>
</gene>
<dbReference type="GO" id="GO:0016020">
    <property type="term" value="C:membrane"/>
    <property type="evidence" value="ECO:0007669"/>
    <property type="project" value="UniProtKB-SubCell"/>
</dbReference>
<evidence type="ECO:0000256" key="7">
    <source>
        <dbReference type="SAM" id="MobiDB-lite"/>
    </source>
</evidence>
<evidence type="ECO:0000313" key="9">
    <source>
        <dbReference type="EMBL" id="CAB9527641.1"/>
    </source>
</evidence>
<evidence type="ECO:0000259" key="8">
    <source>
        <dbReference type="Pfam" id="PF01094"/>
    </source>
</evidence>
<dbReference type="AlphaFoldDB" id="A0A9N8EY18"/>
<comment type="caution">
    <text evidence="9">The sequence shown here is derived from an EMBL/GenBank/DDBJ whole genome shotgun (WGS) entry which is preliminary data.</text>
</comment>
<dbReference type="OrthoDB" id="5597995at2759"/>
<keyword evidence="3" id="KW-1133">Transmembrane helix</keyword>
<dbReference type="Proteomes" id="UP001153069">
    <property type="component" value="Unassembled WGS sequence"/>
</dbReference>
<dbReference type="InterPro" id="IPR000337">
    <property type="entry name" value="GPCR_3"/>
</dbReference>
<dbReference type="PRINTS" id="PR00248">
    <property type="entry name" value="GPCRMGR"/>
</dbReference>
<keyword evidence="5" id="KW-0675">Receptor</keyword>